<dbReference type="PANTHER" id="PTHR16161:SF0">
    <property type="entry name" value="TRANSCRIPTIONAL PROTEIN SWT1"/>
    <property type="match status" value="1"/>
</dbReference>
<feature type="region of interest" description="Disordered" evidence="1">
    <location>
        <begin position="28"/>
        <end position="244"/>
    </location>
</feature>
<dbReference type="GO" id="GO:0005634">
    <property type="term" value="C:nucleus"/>
    <property type="evidence" value="ECO:0007669"/>
    <property type="project" value="TreeGrafter"/>
</dbReference>
<feature type="compositionally biased region" description="Low complexity" evidence="1">
    <location>
        <begin position="168"/>
        <end position="177"/>
    </location>
</feature>
<dbReference type="InterPro" id="IPR052626">
    <property type="entry name" value="SWT1_Regulator"/>
</dbReference>
<organism evidence="3 4">
    <name type="scientific">Hypsibius exemplaris</name>
    <name type="common">Freshwater tardigrade</name>
    <dbReference type="NCBI Taxonomy" id="2072580"/>
    <lineage>
        <taxon>Eukaryota</taxon>
        <taxon>Metazoa</taxon>
        <taxon>Ecdysozoa</taxon>
        <taxon>Tardigrada</taxon>
        <taxon>Eutardigrada</taxon>
        <taxon>Parachela</taxon>
        <taxon>Hypsibioidea</taxon>
        <taxon>Hypsibiidae</taxon>
        <taxon>Hypsibius</taxon>
    </lineage>
</organism>
<dbReference type="AlphaFoldDB" id="A0A1W0WAU1"/>
<evidence type="ECO:0000256" key="1">
    <source>
        <dbReference type="SAM" id="MobiDB-lite"/>
    </source>
</evidence>
<reference evidence="4" key="1">
    <citation type="submission" date="2017-01" db="EMBL/GenBank/DDBJ databases">
        <title>Comparative genomics of anhydrobiosis in the tardigrade Hypsibius dujardini.</title>
        <authorList>
            <person name="Yoshida Y."/>
            <person name="Koutsovoulos G."/>
            <person name="Laetsch D."/>
            <person name="Stevens L."/>
            <person name="Kumar S."/>
            <person name="Horikawa D."/>
            <person name="Ishino K."/>
            <person name="Komine S."/>
            <person name="Tomita M."/>
            <person name="Blaxter M."/>
            <person name="Arakawa K."/>
        </authorList>
    </citation>
    <scope>NUCLEOTIDE SEQUENCE [LARGE SCALE GENOMIC DNA]</scope>
    <source>
        <strain evidence="4">Z151</strain>
    </source>
</reference>
<name>A0A1W0WAU1_HYPEX</name>
<proteinExistence type="predicted"/>
<feature type="compositionally biased region" description="Basic residues" evidence="1">
    <location>
        <begin position="217"/>
        <end position="227"/>
    </location>
</feature>
<dbReference type="OrthoDB" id="548295at2759"/>
<keyword evidence="4" id="KW-1185">Reference proteome</keyword>
<evidence type="ECO:0000313" key="4">
    <source>
        <dbReference type="Proteomes" id="UP000192578"/>
    </source>
</evidence>
<dbReference type="EMBL" id="MTYJ01000149">
    <property type="protein sequence ID" value="OQV12273.1"/>
    <property type="molecule type" value="Genomic_DNA"/>
</dbReference>
<dbReference type="Gene3D" id="3.40.50.1010">
    <property type="entry name" value="5'-nuclease"/>
    <property type="match status" value="1"/>
</dbReference>
<dbReference type="Pfam" id="PF13638">
    <property type="entry name" value="PIN_4"/>
    <property type="match status" value="1"/>
</dbReference>
<feature type="domain" description="PIN" evidence="2">
    <location>
        <begin position="326"/>
        <end position="453"/>
    </location>
</feature>
<feature type="compositionally biased region" description="Polar residues" evidence="1">
    <location>
        <begin position="84"/>
        <end position="95"/>
    </location>
</feature>
<evidence type="ECO:0000259" key="2">
    <source>
        <dbReference type="Pfam" id="PF13638"/>
    </source>
</evidence>
<gene>
    <name evidence="3" type="ORF">BV898_13466</name>
</gene>
<comment type="caution">
    <text evidence="3">The sequence shown here is derived from an EMBL/GenBank/DDBJ whole genome shotgun (WGS) entry which is preliminary data.</text>
</comment>
<feature type="compositionally biased region" description="Polar residues" evidence="1">
    <location>
        <begin position="134"/>
        <end position="149"/>
    </location>
</feature>
<dbReference type="Proteomes" id="UP000192578">
    <property type="component" value="Unassembled WGS sequence"/>
</dbReference>
<dbReference type="SUPFAM" id="SSF88723">
    <property type="entry name" value="PIN domain-like"/>
    <property type="match status" value="1"/>
</dbReference>
<sequence>MSSKPPGKTPQAGTVRLASNVEVFYPPHLFKQSVPPPSAPSTSTTTALPKNVPHPKCPKHRTISPRAPSFRSATARKDARHFPQQGSPHLASSSAGPKPYARTTPKNKTAPAAVKSISSPTPLYPSRGNAVRKSATSAKPFNQSTNARNRLTKQPPIKQSSKAGNGSGASPSSYQSSEAGNGPAASSSSYQSRDRSSDSAVAVVYDGSDCETSPTKIPRRTSTKRKLAQGSHPSTSGRLSGRKAGVTLHVEPVSMDVEMEAPVVTAPPDVVTPVTPFVEPMDVDAASIRDVQNLRAHEDYLGLIPTVSGTFNIPDVEMTVPAEQCLILDTNIIVGHGGKIWKEFLHFMTGLVPTLTKVQVRIPHMVLVELDKLKQKRGTPVAWAANQACRDINGRFRALDGRFVGQTVGQFQATKSVFSPLNNDDCILACCLQAQADFPNAVFFVTDDINFQNRIFVQKHDIKILNGAQLRVAMESFLKPAVSVPVTLSPESTVAASVCRNLSGCVEALLLTTLSDFVKQHLQQVYGRDLWEDIIKGHLPPWTTVSQVVRLIEKHRSGAFIEVKREYVKLLTDLIPTGPDWTDLESPDEEMLRLAEFLGKAISALECLNKLDRQVAVASRASIQSSLALLRAWEVTRRSVQSNRSSVDSLAEHVAPLSGMATPEDQLAWVVFV</sequence>
<protein>
    <recommendedName>
        <fullName evidence="2">PIN domain-containing protein</fullName>
    </recommendedName>
</protein>
<accession>A0A1W0WAU1</accession>
<dbReference type="InterPro" id="IPR002716">
    <property type="entry name" value="PIN_dom"/>
</dbReference>
<dbReference type="InterPro" id="IPR029060">
    <property type="entry name" value="PIN-like_dom_sf"/>
</dbReference>
<dbReference type="PANTHER" id="PTHR16161">
    <property type="entry name" value="TRANSCRIPTIONAL PROTEIN SWT1"/>
    <property type="match status" value="1"/>
</dbReference>
<evidence type="ECO:0000313" key="3">
    <source>
        <dbReference type="EMBL" id="OQV12273.1"/>
    </source>
</evidence>